<dbReference type="PANTHER" id="PTHR23220">
    <property type="entry name" value="INTEGRIN ALPHA"/>
    <property type="match status" value="1"/>
</dbReference>
<reference evidence="10 11" key="1">
    <citation type="journal article" date="2021" name="Elife">
        <title>Chloroplast acquisition without the gene transfer in kleptoplastic sea slugs, Plakobranchus ocellatus.</title>
        <authorList>
            <person name="Maeda T."/>
            <person name="Takahashi S."/>
            <person name="Yoshida T."/>
            <person name="Shimamura S."/>
            <person name="Takaki Y."/>
            <person name="Nagai Y."/>
            <person name="Toyoda A."/>
            <person name="Suzuki Y."/>
            <person name="Arimoto A."/>
            <person name="Ishii H."/>
            <person name="Satoh N."/>
            <person name="Nishiyama T."/>
            <person name="Hasebe M."/>
            <person name="Maruyama T."/>
            <person name="Minagawa J."/>
            <person name="Obokata J."/>
            <person name="Shigenobu S."/>
        </authorList>
    </citation>
    <scope>NUCLEOTIDE SEQUENCE [LARGE SCALE GENOMIC DNA]</scope>
</reference>
<keyword evidence="3" id="KW-0677">Repeat</keyword>
<dbReference type="Proteomes" id="UP000762676">
    <property type="component" value="Unassembled WGS sequence"/>
</dbReference>
<organism evidence="10 11">
    <name type="scientific">Elysia marginata</name>
    <dbReference type="NCBI Taxonomy" id="1093978"/>
    <lineage>
        <taxon>Eukaryota</taxon>
        <taxon>Metazoa</taxon>
        <taxon>Spiralia</taxon>
        <taxon>Lophotrochozoa</taxon>
        <taxon>Mollusca</taxon>
        <taxon>Gastropoda</taxon>
        <taxon>Heterobranchia</taxon>
        <taxon>Euthyneura</taxon>
        <taxon>Panpulmonata</taxon>
        <taxon>Sacoglossa</taxon>
        <taxon>Placobranchoidea</taxon>
        <taxon>Plakobranchidae</taxon>
        <taxon>Elysia</taxon>
    </lineage>
</organism>
<dbReference type="InterPro" id="IPR032695">
    <property type="entry name" value="Integrin_dom_sf"/>
</dbReference>
<dbReference type="Pfam" id="PF01839">
    <property type="entry name" value="FG-GAP"/>
    <property type="match status" value="1"/>
</dbReference>
<dbReference type="Gene3D" id="2.60.40.1510">
    <property type="entry name" value="ntegrin, alpha v. Chain A, domain 3"/>
    <property type="match status" value="1"/>
</dbReference>
<protein>
    <submittedName>
        <fullName evidence="10">Integrin alpha-4-like</fullName>
    </submittedName>
</protein>
<dbReference type="GO" id="GO:0007229">
    <property type="term" value="P:integrin-mediated signaling pathway"/>
    <property type="evidence" value="ECO:0007669"/>
    <property type="project" value="UniProtKB-KW"/>
</dbReference>
<dbReference type="GO" id="GO:0009897">
    <property type="term" value="C:external side of plasma membrane"/>
    <property type="evidence" value="ECO:0007669"/>
    <property type="project" value="TreeGrafter"/>
</dbReference>
<name>A0AAV4IH35_9GAST</name>
<dbReference type="InterPro" id="IPR013519">
    <property type="entry name" value="Int_alpha_beta-p"/>
</dbReference>
<comment type="caution">
    <text evidence="10">The sequence shown here is derived from an EMBL/GenBank/DDBJ whole genome shotgun (WGS) entry which is preliminary data.</text>
</comment>
<feature type="repeat" description="FG-GAP" evidence="7">
    <location>
        <begin position="316"/>
        <end position="378"/>
    </location>
</feature>
<evidence type="ECO:0000259" key="8">
    <source>
        <dbReference type="Pfam" id="PF08441"/>
    </source>
</evidence>
<dbReference type="GO" id="GO:0007160">
    <property type="term" value="P:cell-matrix adhesion"/>
    <property type="evidence" value="ECO:0007669"/>
    <property type="project" value="TreeGrafter"/>
</dbReference>
<evidence type="ECO:0000256" key="2">
    <source>
        <dbReference type="ARBA" id="ARBA00022729"/>
    </source>
</evidence>
<dbReference type="SMART" id="SM00191">
    <property type="entry name" value="Int_alpha"/>
    <property type="match status" value="3"/>
</dbReference>
<keyword evidence="6" id="KW-0325">Glycoprotein</keyword>
<dbReference type="GO" id="GO:0008305">
    <property type="term" value="C:integrin complex"/>
    <property type="evidence" value="ECO:0007669"/>
    <property type="project" value="TreeGrafter"/>
</dbReference>
<dbReference type="SUPFAM" id="SSF69318">
    <property type="entry name" value="Integrin alpha N-terminal domain"/>
    <property type="match status" value="1"/>
</dbReference>
<feature type="domain" description="Integrin alpha first immunoglubulin-like" evidence="8">
    <location>
        <begin position="363"/>
        <end position="514"/>
    </location>
</feature>
<dbReference type="InterPro" id="IPR028994">
    <property type="entry name" value="Integrin_alpha_N"/>
</dbReference>
<keyword evidence="5" id="KW-0472">Membrane</keyword>
<dbReference type="InterPro" id="IPR048285">
    <property type="entry name" value="Integrin_alpha_Ig-like_2"/>
</dbReference>
<keyword evidence="2" id="KW-0732">Signal</keyword>
<dbReference type="SUPFAM" id="SSF69179">
    <property type="entry name" value="Integrin domains"/>
    <property type="match status" value="2"/>
</dbReference>
<feature type="repeat" description="FG-GAP" evidence="7">
    <location>
        <begin position="257"/>
        <end position="312"/>
    </location>
</feature>
<dbReference type="Pfam" id="PF20805">
    <property type="entry name" value="Integrin_A_Ig_2"/>
    <property type="match status" value="1"/>
</dbReference>
<evidence type="ECO:0000256" key="6">
    <source>
        <dbReference type="ARBA" id="ARBA00023180"/>
    </source>
</evidence>
<proteinExistence type="predicted"/>
<dbReference type="InterPro" id="IPR013517">
    <property type="entry name" value="FG-GAP"/>
</dbReference>
<dbReference type="EMBL" id="BMAT01009500">
    <property type="protein sequence ID" value="GFS07536.1"/>
    <property type="molecule type" value="Genomic_DNA"/>
</dbReference>
<dbReference type="GO" id="GO:0005178">
    <property type="term" value="F:integrin binding"/>
    <property type="evidence" value="ECO:0007669"/>
    <property type="project" value="TreeGrafter"/>
</dbReference>
<evidence type="ECO:0000256" key="3">
    <source>
        <dbReference type="ARBA" id="ARBA00022737"/>
    </source>
</evidence>
<evidence type="ECO:0000259" key="9">
    <source>
        <dbReference type="Pfam" id="PF20805"/>
    </source>
</evidence>
<dbReference type="InterPro" id="IPR013649">
    <property type="entry name" value="Integrin_alpha_Ig-like_1"/>
</dbReference>
<evidence type="ECO:0000256" key="5">
    <source>
        <dbReference type="ARBA" id="ARBA00023136"/>
    </source>
</evidence>
<dbReference type="Gene3D" id="2.60.40.1530">
    <property type="entry name" value="ntegrin, alpha v. Chain A, domain 4"/>
    <property type="match status" value="1"/>
</dbReference>
<sequence>MRVNKREEHKLLVGAPRANDSSLPGISEPGAIFRCNWRYRSSCHPIFVDYVGNEKQVFRTWRNITVDHKKDHQWLGGSIDVNVHGNSNVMICAPRWIEKQYHLQSLLFMNGLCYESNKELEFDETSGWPVFDNLKKQIHANGKYYIYGMGMLGSSVAYSKDGQFAVLGSPGLNDFAGGFVHIRGGAKKKPRVLDIPVEASNSYFGSSVITANFTKDSVSTVVGGPRAGGAGKVFVYDSKFQFLFFKEGEQFNLELYKPTLSGSGVVGARFGTAVANLGDLNLDGYQDLAVGAPFEGGGVVYIYNGANFGMYSKPSQRIVGKNLHKSLKAFGWSFSRPLDVNHDHYKDFAVGSFESDKVVLLRTRSVLDLYASFTLSPRIIDLTSETKQRSIKANICFKYSGQNLHPSSEVNMTLTLDVIERHRGERSRLFLLGQNNQQLESLQQIVMLRLNRNFCFQKKLFVRVGRDVVTPLQMQLDFDIASSSIGIASECEICPIRNKYNPTVTMATAQFALDCGLDHQCHPKLKVQAKPLYSNGKSTFLVDDTPYFDLEITVSNTGETSYLTVVTVAYPAALHFSYAHSEGKGLAVSCFPAQNLPNSTLAVIDCDIMSPLKSRQRTTFKARFYGYGLPYTVHEFDINIGAFSAKTDINKNKMKMLSVTIPVKMSTQMKFSGVSIPGQMSFPHKLSIDDENPSSSWVNFSHFYVLRNLGPSPMPHGQIILTVPSSEWVRVSNVLIETKAYSRSFSHVPVDCSLTEEYVKKETNHSAVFKDKQDSASVVYKVILNLSKT</sequence>
<dbReference type="GO" id="GO:0098609">
    <property type="term" value="P:cell-cell adhesion"/>
    <property type="evidence" value="ECO:0007669"/>
    <property type="project" value="TreeGrafter"/>
</dbReference>
<evidence type="ECO:0000256" key="1">
    <source>
        <dbReference type="ARBA" id="ARBA00004479"/>
    </source>
</evidence>
<evidence type="ECO:0000313" key="10">
    <source>
        <dbReference type="EMBL" id="GFS07536.1"/>
    </source>
</evidence>
<gene>
    <name evidence="10" type="ORF">ElyMa_004734200</name>
</gene>
<feature type="domain" description="Integrin alpha second immunoglobulin-like" evidence="9">
    <location>
        <begin position="515"/>
        <end position="656"/>
    </location>
</feature>
<accession>A0AAV4IH35</accession>
<keyword evidence="4 10" id="KW-0401">Integrin</keyword>
<dbReference type="PANTHER" id="PTHR23220:SF122">
    <property type="entry name" value="INTEGRIN ALPHA-PS1"/>
    <property type="match status" value="1"/>
</dbReference>
<evidence type="ECO:0000256" key="4">
    <source>
        <dbReference type="ARBA" id="ARBA00023037"/>
    </source>
</evidence>
<dbReference type="Gene3D" id="2.60.40.1460">
    <property type="entry name" value="Integrin domains. Chain A, domain 2"/>
    <property type="match status" value="1"/>
</dbReference>
<dbReference type="GO" id="GO:0033627">
    <property type="term" value="P:cell adhesion mediated by integrin"/>
    <property type="evidence" value="ECO:0007669"/>
    <property type="project" value="TreeGrafter"/>
</dbReference>
<comment type="subcellular location">
    <subcellularLocation>
        <location evidence="1">Membrane</location>
        <topology evidence="1">Single-pass type I membrane protein</topology>
    </subcellularLocation>
</comment>
<dbReference type="Pfam" id="PF08441">
    <property type="entry name" value="Integrin_A_Ig_1"/>
    <property type="match status" value="1"/>
</dbReference>
<evidence type="ECO:0000313" key="11">
    <source>
        <dbReference type="Proteomes" id="UP000762676"/>
    </source>
</evidence>
<dbReference type="PROSITE" id="PS51470">
    <property type="entry name" value="FG_GAP"/>
    <property type="match status" value="3"/>
</dbReference>
<dbReference type="Gene3D" id="2.130.10.130">
    <property type="entry name" value="Integrin alpha, N-terminal"/>
    <property type="match status" value="1"/>
</dbReference>
<evidence type="ECO:0000256" key="7">
    <source>
        <dbReference type="PROSITE-ProRule" id="PRU00803"/>
    </source>
</evidence>
<dbReference type="AlphaFoldDB" id="A0AAV4IH35"/>
<feature type="repeat" description="FG-GAP" evidence="7">
    <location>
        <begin position="191"/>
        <end position="245"/>
    </location>
</feature>
<keyword evidence="11" id="KW-1185">Reference proteome</keyword>